<dbReference type="Proteomes" id="UP000579153">
    <property type="component" value="Unassembled WGS sequence"/>
</dbReference>
<evidence type="ECO:0000313" key="3">
    <source>
        <dbReference type="Proteomes" id="UP000579153"/>
    </source>
</evidence>
<feature type="compositionally biased region" description="Low complexity" evidence="1">
    <location>
        <begin position="96"/>
        <end position="108"/>
    </location>
</feature>
<organism evidence="2 3">
    <name type="scientific">Nonomuraea jabiensis</name>
    <dbReference type="NCBI Taxonomy" id="882448"/>
    <lineage>
        <taxon>Bacteria</taxon>
        <taxon>Bacillati</taxon>
        <taxon>Actinomycetota</taxon>
        <taxon>Actinomycetes</taxon>
        <taxon>Streptosporangiales</taxon>
        <taxon>Streptosporangiaceae</taxon>
        <taxon>Nonomuraea</taxon>
    </lineage>
</organism>
<dbReference type="RefSeq" id="WP_185069781.1">
    <property type="nucleotide sequence ID" value="NZ_JACHMB010000001.1"/>
</dbReference>
<feature type="compositionally biased region" description="Basic and acidic residues" evidence="1">
    <location>
        <begin position="69"/>
        <end position="79"/>
    </location>
</feature>
<evidence type="ECO:0000256" key="1">
    <source>
        <dbReference type="SAM" id="MobiDB-lite"/>
    </source>
</evidence>
<name>A0A7W9G2Y5_9ACTN</name>
<dbReference type="AlphaFoldDB" id="A0A7W9G2Y5"/>
<feature type="compositionally biased region" description="Pro residues" evidence="1">
    <location>
        <begin position="84"/>
        <end position="93"/>
    </location>
</feature>
<keyword evidence="3" id="KW-1185">Reference proteome</keyword>
<gene>
    <name evidence="2" type="ORF">HD596_002984</name>
</gene>
<evidence type="ECO:0000313" key="2">
    <source>
        <dbReference type="EMBL" id="MBB5776228.1"/>
    </source>
</evidence>
<protein>
    <submittedName>
        <fullName evidence="2">Uncharacterized protein</fullName>
    </submittedName>
</protein>
<dbReference type="EMBL" id="JACHMB010000001">
    <property type="protein sequence ID" value="MBB5776228.1"/>
    <property type="molecule type" value="Genomic_DNA"/>
</dbReference>
<comment type="caution">
    <text evidence="2">The sequence shown here is derived from an EMBL/GenBank/DDBJ whole genome shotgun (WGS) entry which is preliminary data.</text>
</comment>
<feature type="region of interest" description="Disordered" evidence="1">
    <location>
        <begin position="60"/>
        <end position="117"/>
    </location>
</feature>
<proteinExistence type="predicted"/>
<accession>A0A7W9G2Y5</accession>
<sequence length="117" mass="12682">MSDGPDPERVANGINHVISTLPPEWRRVAYDLIAEMPHRTTSEILAAILTLVAIEARREAEQADAAEADNDRAPGREEEAGPGTPAPPPPVPRQHPTCLPPTTTTNTLSNHDDEHVE</sequence>
<reference evidence="2 3" key="1">
    <citation type="submission" date="2020-08" db="EMBL/GenBank/DDBJ databases">
        <title>Sequencing the genomes of 1000 actinobacteria strains.</title>
        <authorList>
            <person name="Klenk H.-P."/>
        </authorList>
    </citation>
    <scope>NUCLEOTIDE SEQUENCE [LARGE SCALE GENOMIC DNA]</scope>
    <source>
        <strain evidence="2 3">DSM 45507</strain>
    </source>
</reference>